<evidence type="ECO:0000313" key="1">
    <source>
        <dbReference type="EMBL" id="OKH31363.1"/>
    </source>
</evidence>
<dbReference type="STRING" id="454136.NIES2119_28925"/>
<reference evidence="1 2" key="1">
    <citation type="submission" date="2016-11" db="EMBL/GenBank/DDBJ databases">
        <title>Draft Genome Sequences of Nine Cyanobacterial Strains from Diverse Habitats.</title>
        <authorList>
            <person name="Zhu T."/>
            <person name="Hou S."/>
            <person name="Lu X."/>
            <person name="Hess W.R."/>
        </authorList>
    </citation>
    <scope>NUCLEOTIDE SEQUENCE [LARGE SCALE GENOMIC DNA]</scope>
    <source>
        <strain evidence="1 2">IAM M-71</strain>
    </source>
</reference>
<proteinExistence type="predicted"/>
<dbReference type="RefSeq" id="WP_073596952.1">
    <property type="nucleotide sequence ID" value="NZ_MRCE01000051.1"/>
</dbReference>
<gene>
    <name evidence="1" type="ORF">NIES2119_28925</name>
</gene>
<dbReference type="EMBL" id="MRCE01000051">
    <property type="protein sequence ID" value="OKH31363.1"/>
    <property type="molecule type" value="Genomic_DNA"/>
</dbReference>
<dbReference type="Gene3D" id="3.10.450.50">
    <property type="match status" value="1"/>
</dbReference>
<accession>A0A1U7I529</accession>
<dbReference type="OrthoDB" id="3078691at2"/>
<dbReference type="PANTHER" id="PTHR31757">
    <property type="entry name" value="SLL0781 PROTEIN"/>
    <property type="match status" value="1"/>
</dbReference>
<dbReference type="AlphaFoldDB" id="A0A1U7I529"/>
<dbReference type="InterPro" id="IPR032710">
    <property type="entry name" value="NTF2-like_dom_sf"/>
</dbReference>
<organism evidence="1 2">
    <name type="scientific">[Phormidium ambiguum] IAM M-71</name>
    <dbReference type="NCBI Taxonomy" id="454136"/>
    <lineage>
        <taxon>Bacteria</taxon>
        <taxon>Bacillati</taxon>
        <taxon>Cyanobacteriota</taxon>
        <taxon>Cyanophyceae</taxon>
        <taxon>Oscillatoriophycideae</taxon>
        <taxon>Aerosakkonematales</taxon>
        <taxon>Aerosakkonemataceae</taxon>
        <taxon>Floridanema</taxon>
    </lineage>
</organism>
<dbReference type="InterPro" id="IPR009783">
    <property type="entry name" value="DUF1348"/>
</dbReference>
<dbReference type="PANTHER" id="PTHR31757:SF0">
    <property type="entry name" value="SLL0781 PROTEIN"/>
    <property type="match status" value="1"/>
</dbReference>
<evidence type="ECO:0000313" key="2">
    <source>
        <dbReference type="Proteomes" id="UP000185860"/>
    </source>
</evidence>
<comment type="caution">
    <text evidence="1">The sequence shown here is derived from an EMBL/GenBank/DDBJ whole genome shotgun (WGS) entry which is preliminary data.</text>
</comment>
<dbReference type="SUPFAM" id="SSF54427">
    <property type="entry name" value="NTF2-like"/>
    <property type="match status" value="1"/>
</dbReference>
<sequence length="47" mass="5284">METRPPLPPFTLETAKVKVQAAEDAWNSRNPERVSLASFGQKPHTYS</sequence>
<dbReference type="Proteomes" id="UP000185860">
    <property type="component" value="Unassembled WGS sequence"/>
</dbReference>
<name>A0A1U7I529_9CYAN</name>
<dbReference type="Pfam" id="PF07080">
    <property type="entry name" value="DUF1348"/>
    <property type="match status" value="1"/>
</dbReference>
<protein>
    <submittedName>
        <fullName evidence="1">Uncharacterized protein</fullName>
    </submittedName>
</protein>